<evidence type="ECO:0000313" key="2">
    <source>
        <dbReference type="EMBL" id="MBB3047222.1"/>
    </source>
</evidence>
<dbReference type="Proteomes" id="UP000537130">
    <property type="component" value="Unassembled WGS sequence"/>
</dbReference>
<dbReference type="InterPro" id="IPR029058">
    <property type="entry name" value="AB_hydrolase_fold"/>
</dbReference>
<dbReference type="GO" id="GO:0046464">
    <property type="term" value="P:acylglycerol catabolic process"/>
    <property type="evidence" value="ECO:0007669"/>
    <property type="project" value="TreeGrafter"/>
</dbReference>
<dbReference type="PANTHER" id="PTHR43798:SF5">
    <property type="entry name" value="MONOACYLGLYCEROL LIPASE ABHD6"/>
    <property type="match status" value="1"/>
</dbReference>
<name>A0A7W4Z5K9_9GAMM</name>
<dbReference type="PRINTS" id="PR00111">
    <property type="entry name" value="ABHYDROLASE"/>
</dbReference>
<dbReference type="GO" id="GO:0016020">
    <property type="term" value="C:membrane"/>
    <property type="evidence" value="ECO:0007669"/>
    <property type="project" value="TreeGrafter"/>
</dbReference>
<dbReference type="InterPro" id="IPR000073">
    <property type="entry name" value="AB_hydrolase_1"/>
</dbReference>
<reference evidence="2 3" key="1">
    <citation type="submission" date="2020-08" db="EMBL/GenBank/DDBJ databases">
        <title>Genomic Encyclopedia of Type Strains, Phase III (KMG-III): the genomes of soil and plant-associated and newly described type strains.</title>
        <authorList>
            <person name="Whitman W."/>
        </authorList>
    </citation>
    <scope>NUCLEOTIDE SEQUENCE [LARGE SCALE GENOMIC DNA]</scope>
    <source>
        <strain evidence="2 3">CECT 8654</strain>
    </source>
</reference>
<evidence type="ECO:0000259" key="1">
    <source>
        <dbReference type="Pfam" id="PF00561"/>
    </source>
</evidence>
<dbReference type="RefSeq" id="WP_183409858.1">
    <property type="nucleotide sequence ID" value="NZ_JACHWY010000001.1"/>
</dbReference>
<organism evidence="2 3">
    <name type="scientific">Litorivivens lipolytica</name>
    <dbReference type="NCBI Taxonomy" id="1524264"/>
    <lineage>
        <taxon>Bacteria</taxon>
        <taxon>Pseudomonadati</taxon>
        <taxon>Pseudomonadota</taxon>
        <taxon>Gammaproteobacteria</taxon>
        <taxon>Litorivivens</taxon>
    </lineage>
</organism>
<keyword evidence="3" id="KW-1185">Reference proteome</keyword>
<gene>
    <name evidence="2" type="ORF">FHR99_001458</name>
</gene>
<dbReference type="EMBL" id="JACHWY010000001">
    <property type="protein sequence ID" value="MBB3047222.1"/>
    <property type="molecule type" value="Genomic_DNA"/>
</dbReference>
<dbReference type="SUPFAM" id="SSF53474">
    <property type="entry name" value="alpha/beta-Hydrolases"/>
    <property type="match status" value="1"/>
</dbReference>
<proteinExistence type="predicted"/>
<comment type="caution">
    <text evidence="2">The sequence shown here is derived from an EMBL/GenBank/DDBJ whole genome shotgun (WGS) entry which is preliminary data.</text>
</comment>
<dbReference type="PANTHER" id="PTHR43798">
    <property type="entry name" value="MONOACYLGLYCEROL LIPASE"/>
    <property type="match status" value="1"/>
</dbReference>
<dbReference type="AlphaFoldDB" id="A0A7W4Z5K9"/>
<sequence length="342" mass="36668">MSVLTIVRVLAAGVFVVALLASLAVWGLPRQTTEVLAKVQRLQAGAKYGEQKLGSGVTLSYLDSDPLAEAKPVLLLVHGITSNKDIWLPLLKRYPEYRVIAVDLPGHGDSREPAGFDYRVENLAAQLAGFVEALQLGDIHLVGNSLGGLVSGLYSADHPDKVASLVLMNTAGIDAPVKSDFMQQALGDAGRHFNPLLVKTADDFDTKLAAVVARPPVLPAPVRRLAVAQELDRIEINTLLFDAVLADETNMHKLEPLLPRLQPPVLVLWGDSDRVFHASTVERAKQLAPAVQTEVLANCGHLPMIEATGRTATAMRAFFTLSAHSSQTSSPSQTSQSVRSGT</sequence>
<accession>A0A7W4Z5K9</accession>
<evidence type="ECO:0000313" key="3">
    <source>
        <dbReference type="Proteomes" id="UP000537130"/>
    </source>
</evidence>
<dbReference type="GO" id="GO:0047372">
    <property type="term" value="F:monoacylglycerol lipase activity"/>
    <property type="evidence" value="ECO:0007669"/>
    <property type="project" value="TreeGrafter"/>
</dbReference>
<feature type="domain" description="AB hydrolase-1" evidence="1">
    <location>
        <begin position="72"/>
        <end position="307"/>
    </location>
</feature>
<dbReference type="InterPro" id="IPR050266">
    <property type="entry name" value="AB_hydrolase_sf"/>
</dbReference>
<protein>
    <submittedName>
        <fullName evidence="2">Pimeloyl-ACP methyl ester carboxylesterase</fullName>
    </submittedName>
</protein>
<dbReference type="Pfam" id="PF00561">
    <property type="entry name" value="Abhydrolase_1"/>
    <property type="match status" value="1"/>
</dbReference>
<dbReference type="Gene3D" id="3.40.50.1820">
    <property type="entry name" value="alpha/beta hydrolase"/>
    <property type="match status" value="1"/>
</dbReference>